<evidence type="ECO:0000256" key="1">
    <source>
        <dbReference type="ARBA" id="ARBA00003294"/>
    </source>
</evidence>
<accession>A0A8J6NS21</accession>
<dbReference type="GO" id="GO:0008840">
    <property type="term" value="F:4-hydroxy-tetrahydrodipicolinate synthase activity"/>
    <property type="evidence" value="ECO:0007669"/>
    <property type="project" value="UniProtKB-UniRule"/>
</dbReference>
<evidence type="ECO:0000256" key="6">
    <source>
        <dbReference type="ARBA" id="ARBA00022605"/>
    </source>
</evidence>
<keyword evidence="7 12" id="KW-0220">Diaminopimelate biosynthesis</keyword>
<dbReference type="CDD" id="cd00950">
    <property type="entry name" value="DHDPS"/>
    <property type="match status" value="1"/>
</dbReference>
<keyword evidence="10 12" id="KW-0704">Schiff base</keyword>
<evidence type="ECO:0000256" key="12">
    <source>
        <dbReference type="HAMAP-Rule" id="MF_00418"/>
    </source>
</evidence>
<feature type="site" description="Part of a proton relay during catalysis" evidence="12">
    <location>
        <position position="43"/>
    </location>
</feature>
<evidence type="ECO:0000313" key="17">
    <source>
        <dbReference type="Proteomes" id="UP000605201"/>
    </source>
</evidence>
<dbReference type="AlphaFoldDB" id="A0A8J6NS21"/>
<name>A0A8J6NS21_9BACT</name>
<comment type="similarity">
    <text evidence="3 12 13">Belongs to the DapA family.</text>
</comment>
<evidence type="ECO:0000256" key="3">
    <source>
        <dbReference type="ARBA" id="ARBA00007592"/>
    </source>
</evidence>
<dbReference type="InterPro" id="IPR020624">
    <property type="entry name" value="Schiff_base-form_aldolases_CS"/>
</dbReference>
<feature type="binding site" evidence="12 15">
    <location>
        <position position="208"/>
    </location>
    <ligand>
        <name>pyruvate</name>
        <dbReference type="ChEBI" id="CHEBI:15361"/>
    </ligand>
</feature>
<evidence type="ECO:0000256" key="14">
    <source>
        <dbReference type="PIRSR" id="PIRSR001365-1"/>
    </source>
</evidence>
<comment type="catalytic activity">
    <reaction evidence="11 12">
        <text>L-aspartate 4-semialdehyde + pyruvate = (2S,4S)-4-hydroxy-2,3,4,5-tetrahydrodipicolinate + H2O + H(+)</text>
        <dbReference type="Rhea" id="RHEA:34171"/>
        <dbReference type="ChEBI" id="CHEBI:15361"/>
        <dbReference type="ChEBI" id="CHEBI:15377"/>
        <dbReference type="ChEBI" id="CHEBI:15378"/>
        <dbReference type="ChEBI" id="CHEBI:67139"/>
        <dbReference type="ChEBI" id="CHEBI:537519"/>
        <dbReference type="EC" id="4.3.3.7"/>
    </reaction>
</comment>
<evidence type="ECO:0000256" key="13">
    <source>
        <dbReference type="PIRNR" id="PIRNR001365"/>
    </source>
</evidence>
<keyword evidence="8 12" id="KW-0457">Lysine biosynthesis</keyword>
<dbReference type="HAMAP" id="MF_00418">
    <property type="entry name" value="DapA"/>
    <property type="match status" value="1"/>
</dbReference>
<proteinExistence type="inferred from homology"/>
<comment type="function">
    <text evidence="1 12">Catalyzes the condensation of (S)-aspartate-beta-semialdehyde [(S)-ASA] and pyruvate to 4-hydroxy-tetrahydrodipicolinate (HTPA).</text>
</comment>
<keyword evidence="6 12" id="KW-0028">Amino-acid biosynthesis</keyword>
<dbReference type="GO" id="GO:0009089">
    <property type="term" value="P:lysine biosynthetic process via diaminopimelate"/>
    <property type="evidence" value="ECO:0007669"/>
    <property type="project" value="UniProtKB-UniRule"/>
</dbReference>
<evidence type="ECO:0000256" key="8">
    <source>
        <dbReference type="ARBA" id="ARBA00023154"/>
    </source>
</evidence>
<reference evidence="16 17" key="1">
    <citation type="submission" date="2020-08" db="EMBL/GenBank/DDBJ databases">
        <title>Bridging the membrane lipid divide: bacteria of the FCB group superphylum have the potential to synthesize archaeal ether lipids.</title>
        <authorList>
            <person name="Villanueva L."/>
            <person name="Von Meijenfeldt F.A.B."/>
            <person name="Westbye A.B."/>
            <person name="Yadav S."/>
            <person name="Hopmans E.C."/>
            <person name="Dutilh B.E."/>
            <person name="Sinninghe Damste J.S."/>
        </authorList>
    </citation>
    <scope>NUCLEOTIDE SEQUENCE [LARGE SCALE GENOMIC DNA]</scope>
    <source>
        <strain evidence="16">NIOZ-UU17</strain>
    </source>
</reference>
<organism evidence="16 17">
    <name type="scientific">Candidatus Desulfatibia vada</name>
    <dbReference type="NCBI Taxonomy" id="2841696"/>
    <lineage>
        <taxon>Bacteria</taxon>
        <taxon>Pseudomonadati</taxon>
        <taxon>Thermodesulfobacteriota</taxon>
        <taxon>Desulfobacteria</taxon>
        <taxon>Desulfobacterales</taxon>
        <taxon>Desulfobacterales incertae sedis</taxon>
        <taxon>Candidatus Desulfatibia</taxon>
    </lineage>
</organism>
<dbReference type="NCBIfam" id="TIGR00674">
    <property type="entry name" value="dapA"/>
    <property type="match status" value="1"/>
</dbReference>
<keyword evidence="9 12" id="KW-0456">Lyase</keyword>
<dbReference type="UniPathway" id="UPA00034">
    <property type="reaction ID" value="UER00017"/>
</dbReference>
<evidence type="ECO:0000256" key="4">
    <source>
        <dbReference type="ARBA" id="ARBA00012086"/>
    </source>
</evidence>
<evidence type="ECO:0000256" key="10">
    <source>
        <dbReference type="ARBA" id="ARBA00023270"/>
    </source>
</evidence>
<feature type="active site" description="Proton donor/acceptor" evidence="12 14">
    <location>
        <position position="134"/>
    </location>
</feature>
<protein>
    <recommendedName>
        <fullName evidence="4 12">4-hydroxy-tetrahydrodipicolinate synthase</fullName>
        <shortName evidence="12">HTPA synthase</shortName>
        <ecNumber evidence="4 12">4.3.3.7</ecNumber>
    </recommendedName>
</protein>
<gene>
    <name evidence="12 16" type="primary">dapA</name>
    <name evidence="16" type="ORF">H8D96_12030</name>
</gene>
<sequence>MIKGCFTAIVTPFKEGAVDYEGLDKLSEFQIKNGITGILAVGTTGESPVLSWDEHNKVIEGVAAKTRGKCMCIAGAGSNNTKESLAGAKHAVEVGADAVLLVDPYYNGPSSLEIRREYLAPVAAACPDIEIIPYVIPGRTGAQLLPEDLAILAKEFDNVNTVKEATASLDNMKRTRECCGADFTILSGDDGMTLEMMTNSRIKAAGVISVASNIVPGAVAEMVQLLEQGDLEKAKSLAEALAPLFGLVTVSTMETTPFGEVVCRARNPLGIKTLMSVLGMPAGGCRQPLGKMTQNGLNKVLEAARQVQVNNPELLQPIADFFGVNIEERLENPSSRQGLVYGEY</sequence>
<feature type="site" description="Part of a proton relay during catalysis" evidence="12">
    <location>
        <position position="106"/>
    </location>
</feature>
<feature type="binding site" evidence="12 15">
    <location>
        <position position="44"/>
    </location>
    <ligand>
        <name>pyruvate</name>
        <dbReference type="ChEBI" id="CHEBI:15361"/>
    </ligand>
</feature>
<comment type="subunit">
    <text evidence="12">Homotetramer; dimer of dimers.</text>
</comment>
<evidence type="ECO:0000256" key="7">
    <source>
        <dbReference type="ARBA" id="ARBA00022915"/>
    </source>
</evidence>
<comment type="caution">
    <text evidence="16">The sequence shown here is derived from an EMBL/GenBank/DDBJ whole genome shotgun (WGS) entry which is preliminary data.</text>
</comment>
<dbReference type="PANTHER" id="PTHR12128:SF66">
    <property type="entry name" value="4-HYDROXY-2-OXOGLUTARATE ALDOLASE, MITOCHONDRIAL"/>
    <property type="match status" value="1"/>
</dbReference>
<dbReference type="PROSITE" id="PS00665">
    <property type="entry name" value="DHDPS_1"/>
    <property type="match status" value="1"/>
</dbReference>
<evidence type="ECO:0000256" key="5">
    <source>
        <dbReference type="ARBA" id="ARBA00022490"/>
    </source>
</evidence>
<dbReference type="GO" id="GO:0005829">
    <property type="term" value="C:cytosol"/>
    <property type="evidence" value="ECO:0007669"/>
    <property type="project" value="TreeGrafter"/>
</dbReference>
<dbReference type="SUPFAM" id="SSF51569">
    <property type="entry name" value="Aldolase"/>
    <property type="match status" value="1"/>
</dbReference>
<dbReference type="PRINTS" id="PR00146">
    <property type="entry name" value="DHPICSNTHASE"/>
</dbReference>
<dbReference type="InterPro" id="IPR002220">
    <property type="entry name" value="DapA-like"/>
</dbReference>
<comment type="pathway">
    <text evidence="2 12">Amino-acid biosynthesis; L-lysine biosynthesis via DAP pathway; (S)-tetrahydrodipicolinate from L-aspartate: step 3/4.</text>
</comment>
<dbReference type="Gene3D" id="3.20.20.70">
    <property type="entry name" value="Aldolase class I"/>
    <property type="match status" value="1"/>
</dbReference>
<dbReference type="PIRSF" id="PIRSF001365">
    <property type="entry name" value="DHDPS"/>
    <property type="match status" value="1"/>
</dbReference>
<dbReference type="Pfam" id="PF00701">
    <property type="entry name" value="DHDPS"/>
    <property type="match status" value="1"/>
</dbReference>
<evidence type="ECO:0000313" key="16">
    <source>
        <dbReference type="EMBL" id="MBC8432631.1"/>
    </source>
</evidence>
<dbReference type="Proteomes" id="UP000605201">
    <property type="component" value="Unassembled WGS sequence"/>
</dbReference>
<evidence type="ECO:0000256" key="2">
    <source>
        <dbReference type="ARBA" id="ARBA00005120"/>
    </source>
</evidence>
<dbReference type="SMART" id="SM01130">
    <property type="entry name" value="DHDPS"/>
    <property type="match status" value="1"/>
</dbReference>
<keyword evidence="5 12" id="KW-0963">Cytoplasm</keyword>
<evidence type="ECO:0000256" key="11">
    <source>
        <dbReference type="ARBA" id="ARBA00047836"/>
    </source>
</evidence>
<evidence type="ECO:0000256" key="9">
    <source>
        <dbReference type="ARBA" id="ARBA00023239"/>
    </source>
</evidence>
<evidence type="ECO:0000256" key="15">
    <source>
        <dbReference type="PIRSR" id="PIRSR001365-2"/>
    </source>
</evidence>
<dbReference type="PANTHER" id="PTHR12128">
    <property type="entry name" value="DIHYDRODIPICOLINATE SYNTHASE"/>
    <property type="match status" value="1"/>
</dbReference>
<dbReference type="EMBL" id="JACNIG010000239">
    <property type="protein sequence ID" value="MBC8432631.1"/>
    <property type="molecule type" value="Genomic_DNA"/>
</dbReference>
<dbReference type="InterPro" id="IPR005263">
    <property type="entry name" value="DapA"/>
</dbReference>
<dbReference type="GO" id="GO:0019877">
    <property type="term" value="P:diaminopimelate biosynthetic process"/>
    <property type="evidence" value="ECO:0007669"/>
    <property type="project" value="UniProtKB-UniRule"/>
</dbReference>
<comment type="subcellular location">
    <subcellularLocation>
        <location evidence="12">Cytoplasm</location>
    </subcellularLocation>
</comment>
<comment type="caution">
    <text evidence="12">Was originally thought to be a dihydrodipicolinate synthase (DHDPS), catalyzing the condensation of (S)-aspartate-beta-semialdehyde [(S)-ASA] and pyruvate to dihydrodipicolinate (DHDP). However, it was shown in E.coli that the product of the enzymatic reaction is not dihydrodipicolinate but in fact (4S)-4-hydroxy-2,3,4,5-tetrahydro-(2S)-dipicolinic acid (HTPA), and that the consecutive dehydration reaction leading to DHDP is not spontaneous but catalyzed by DapB.</text>
</comment>
<dbReference type="EC" id="4.3.3.7" evidence="4 12"/>
<feature type="active site" description="Schiff-base intermediate with substrate" evidence="12 14">
    <location>
        <position position="163"/>
    </location>
</feature>
<dbReference type="InterPro" id="IPR013785">
    <property type="entry name" value="Aldolase_TIM"/>
</dbReference>